<evidence type="ECO:0000313" key="12">
    <source>
        <dbReference type="EMBL" id="MFC6386043.1"/>
    </source>
</evidence>
<evidence type="ECO:0000313" key="13">
    <source>
        <dbReference type="Proteomes" id="UP001596267"/>
    </source>
</evidence>
<evidence type="ECO:0000259" key="11">
    <source>
        <dbReference type="Pfam" id="PF05425"/>
    </source>
</evidence>
<keyword evidence="3 9" id="KW-0812">Transmembrane</keyword>
<dbReference type="EMBL" id="JBHSTQ010000004">
    <property type="protein sequence ID" value="MFC6386043.1"/>
    <property type="molecule type" value="Genomic_DNA"/>
</dbReference>
<evidence type="ECO:0000256" key="6">
    <source>
        <dbReference type="ARBA" id="ARBA00022989"/>
    </source>
</evidence>
<keyword evidence="4" id="KW-0479">Metal-binding</keyword>
<evidence type="ECO:0000256" key="8">
    <source>
        <dbReference type="ARBA" id="ARBA00023136"/>
    </source>
</evidence>
<feature type="transmembrane region" description="Helical" evidence="9">
    <location>
        <begin position="261"/>
        <end position="278"/>
    </location>
</feature>
<dbReference type="InterPro" id="IPR014756">
    <property type="entry name" value="Ig_E-set"/>
</dbReference>
<feature type="transmembrane region" description="Helical" evidence="9">
    <location>
        <begin position="163"/>
        <end position="183"/>
    </location>
</feature>
<dbReference type="SUPFAM" id="SSF81296">
    <property type="entry name" value="E set domains"/>
    <property type="match status" value="1"/>
</dbReference>
<keyword evidence="7" id="KW-0186">Copper</keyword>
<dbReference type="Pfam" id="PF04234">
    <property type="entry name" value="CopC"/>
    <property type="match status" value="1"/>
</dbReference>
<comment type="caution">
    <text evidence="12">The sequence shown here is derived from an EMBL/GenBank/DDBJ whole genome shotgun (WGS) entry which is preliminary data.</text>
</comment>
<keyword evidence="8 9" id="KW-0472">Membrane</keyword>
<sequence length="420" mass="47580">MPHTYRWCIPLFFFIIFLTFPIIVYGHSSAISIDPGPNRYLDKSPTQVTITFRHEIDEHLFTLNVFDSNHKDVTKGDPVISNHGTKLMVKLLKLTNGEYTVKYNVISANDGHHQEDTYSFSIGNSSPKKEVQPVGHSSSTHKIEPDEIKLSTNNFGINVFRGFYYLGLLWTIGWVFWGVVLLRQRKTLPKGFERWGITAQMVHLMGLTCMILMQFTNFTESGLMFRPEIPLTSLYALTWMGSLSLSIVGFVLLFKSKWIDALWILLIVMFKALNGHPSEFDLGFVFTVADSIHLIGASIWCSGLIYIMVFWRKQRLHVHTFLPMFSVFAFGSFVALFLTGTMLTIGLLSEPYALFTTVWGATLLIKLTLVIAIVLIGVWIRKVLKSKNGNQIKLLLTLDSILMVTIIAVVSVLTYLSPVP</sequence>
<keyword evidence="13" id="KW-1185">Reference proteome</keyword>
<feature type="domain" description="Copper resistance protein D" evidence="11">
    <location>
        <begin position="321"/>
        <end position="413"/>
    </location>
</feature>
<keyword evidence="5" id="KW-0732">Signal</keyword>
<dbReference type="Pfam" id="PF05425">
    <property type="entry name" value="CopD"/>
    <property type="match status" value="1"/>
</dbReference>
<dbReference type="PANTHER" id="PTHR34820">
    <property type="entry name" value="INNER MEMBRANE PROTEIN YEBZ"/>
    <property type="match status" value="1"/>
</dbReference>
<evidence type="ECO:0000256" key="4">
    <source>
        <dbReference type="ARBA" id="ARBA00022723"/>
    </source>
</evidence>
<evidence type="ECO:0000256" key="5">
    <source>
        <dbReference type="ARBA" id="ARBA00022729"/>
    </source>
</evidence>
<proteinExistence type="predicted"/>
<evidence type="ECO:0000256" key="2">
    <source>
        <dbReference type="ARBA" id="ARBA00022475"/>
    </source>
</evidence>
<accession>A0ABW1WFG2</accession>
<keyword evidence="6 9" id="KW-1133">Transmembrane helix</keyword>
<dbReference type="RefSeq" id="WP_253053110.1">
    <property type="nucleotide sequence ID" value="NZ_JAMXWN010000003.1"/>
</dbReference>
<feature type="transmembrane region" description="Helical" evidence="9">
    <location>
        <begin position="321"/>
        <end position="346"/>
    </location>
</feature>
<feature type="transmembrane region" description="Helical" evidence="9">
    <location>
        <begin position="392"/>
        <end position="416"/>
    </location>
</feature>
<protein>
    <submittedName>
        <fullName evidence="12">Copper resistance CopC/CopD family protein</fullName>
    </submittedName>
</protein>
<feature type="transmembrane region" description="Helical" evidence="9">
    <location>
        <begin position="7"/>
        <end position="27"/>
    </location>
</feature>
<evidence type="ECO:0000256" key="9">
    <source>
        <dbReference type="SAM" id="Phobius"/>
    </source>
</evidence>
<evidence type="ECO:0000256" key="7">
    <source>
        <dbReference type="ARBA" id="ARBA00023008"/>
    </source>
</evidence>
<feature type="domain" description="CopC" evidence="10">
    <location>
        <begin position="27"/>
        <end position="122"/>
    </location>
</feature>
<evidence type="ECO:0000256" key="1">
    <source>
        <dbReference type="ARBA" id="ARBA00004651"/>
    </source>
</evidence>
<dbReference type="Gene3D" id="2.60.40.1220">
    <property type="match status" value="1"/>
</dbReference>
<evidence type="ECO:0000259" key="10">
    <source>
        <dbReference type="Pfam" id="PF04234"/>
    </source>
</evidence>
<organism evidence="12 13">
    <name type="scientific">Sporolactobacillus kofuensis</name>
    <dbReference type="NCBI Taxonomy" id="269672"/>
    <lineage>
        <taxon>Bacteria</taxon>
        <taxon>Bacillati</taxon>
        <taxon>Bacillota</taxon>
        <taxon>Bacilli</taxon>
        <taxon>Bacillales</taxon>
        <taxon>Sporolactobacillaceae</taxon>
        <taxon>Sporolactobacillus</taxon>
    </lineage>
</organism>
<keyword evidence="2" id="KW-1003">Cell membrane</keyword>
<name>A0ABW1WFG2_9BACL</name>
<dbReference type="PANTHER" id="PTHR34820:SF4">
    <property type="entry name" value="INNER MEMBRANE PROTEIN YEBZ"/>
    <property type="match status" value="1"/>
</dbReference>
<comment type="subcellular location">
    <subcellularLocation>
        <location evidence="1">Cell membrane</location>
        <topology evidence="1">Multi-pass membrane protein</topology>
    </subcellularLocation>
</comment>
<dbReference type="InterPro" id="IPR032694">
    <property type="entry name" value="CopC/D"/>
</dbReference>
<dbReference type="InterPro" id="IPR007348">
    <property type="entry name" value="CopC_dom"/>
</dbReference>
<feature type="transmembrane region" description="Helical" evidence="9">
    <location>
        <begin position="195"/>
        <end position="215"/>
    </location>
</feature>
<evidence type="ECO:0000256" key="3">
    <source>
        <dbReference type="ARBA" id="ARBA00022692"/>
    </source>
</evidence>
<reference evidence="13" key="1">
    <citation type="journal article" date="2019" name="Int. J. Syst. Evol. Microbiol.">
        <title>The Global Catalogue of Microorganisms (GCM) 10K type strain sequencing project: providing services to taxonomists for standard genome sequencing and annotation.</title>
        <authorList>
            <consortium name="The Broad Institute Genomics Platform"/>
            <consortium name="The Broad Institute Genome Sequencing Center for Infectious Disease"/>
            <person name="Wu L."/>
            <person name="Ma J."/>
        </authorList>
    </citation>
    <scope>NUCLEOTIDE SEQUENCE [LARGE SCALE GENOMIC DNA]</scope>
    <source>
        <strain evidence="13">CCUG 42001</strain>
    </source>
</reference>
<feature type="transmembrane region" description="Helical" evidence="9">
    <location>
        <begin position="358"/>
        <end position="380"/>
    </location>
</feature>
<dbReference type="Proteomes" id="UP001596267">
    <property type="component" value="Unassembled WGS sequence"/>
</dbReference>
<feature type="transmembrane region" description="Helical" evidence="9">
    <location>
        <begin position="284"/>
        <end position="309"/>
    </location>
</feature>
<feature type="transmembrane region" description="Helical" evidence="9">
    <location>
        <begin position="235"/>
        <end position="254"/>
    </location>
</feature>
<dbReference type="InterPro" id="IPR014755">
    <property type="entry name" value="Cu-Rt/internalin_Ig-like"/>
</dbReference>
<dbReference type="InterPro" id="IPR008457">
    <property type="entry name" value="Cu-R_CopD_dom"/>
</dbReference>
<gene>
    <name evidence="12" type="ORF">ACFP7A_05470</name>
</gene>